<dbReference type="Pfam" id="PF04931">
    <property type="entry name" value="DNA_pol_phi"/>
    <property type="match status" value="1"/>
</dbReference>
<dbReference type="AlphaFoldDB" id="A0A1E3J955"/>
<dbReference type="InterPro" id="IPR016024">
    <property type="entry name" value="ARM-type_fold"/>
</dbReference>
<keyword evidence="3" id="KW-0539">Nucleus</keyword>
<dbReference type="GO" id="GO:0005730">
    <property type="term" value="C:nucleolus"/>
    <property type="evidence" value="ECO:0007669"/>
    <property type="project" value="InterPro"/>
</dbReference>
<dbReference type="InterPro" id="IPR007015">
    <property type="entry name" value="DNA_pol_V/MYBBP1A"/>
</dbReference>
<evidence type="ECO:0000256" key="4">
    <source>
        <dbReference type="SAM" id="MobiDB-lite"/>
    </source>
</evidence>
<comment type="caution">
    <text evidence="5">The sequence shown here is derived from an EMBL/GenBank/DDBJ whole genome shotgun (WGS) entry which is preliminary data.</text>
</comment>
<dbReference type="GO" id="GO:0006355">
    <property type="term" value="P:regulation of DNA-templated transcription"/>
    <property type="evidence" value="ECO:0007669"/>
    <property type="project" value="InterPro"/>
</dbReference>
<comment type="subcellular location">
    <subcellularLocation>
        <location evidence="1">Nucleus</location>
    </subcellularLocation>
</comment>
<feature type="region of interest" description="Disordered" evidence="4">
    <location>
        <begin position="747"/>
        <end position="830"/>
    </location>
</feature>
<gene>
    <name evidence="5" type="ORF">L198_03935</name>
</gene>
<evidence type="ECO:0000256" key="3">
    <source>
        <dbReference type="ARBA" id="ARBA00023242"/>
    </source>
</evidence>
<dbReference type="GeneID" id="30193148"/>
<keyword evidence="6" id="KW-1185">Reference proteome</keyword>
<dbReference type="GO" id="GO:0000182">
    <property type="term" value="F:rDNA binding"/>
    <property type="evidence" value="ECO:0007669"/>
    <property type="project" value="TreeGrafter"/>
</dbReference>
<comment type="similarity">
    <text evidence="2">Belongs to the MYBBP1A family.</text>
</comment>
<evidence type="ECO:0000256" key="2">
    <source>
        <dbReference type="ARBA" id="ARBA00006809"/>
    </source>
</evidence>
<sequence>MASNVLPLFWPLANSAKETRLDASASLVNSLQSFQQSYAGPSKAANEEAQDDEEQEDQDSQSDDGDESGMEVDASDDEGEDGGMNVQAVKLDRQMSRNNAEDVVYSVKRLVRGLGSSRESSRLGFAVALTELMSRIPTITAPQVFSLVIRNSQYSKNMKGSDERDMMFARLFGMTAIVQSGALFTAGAKAEDFEGVVQQLVALGNAKAWMRESSWWTVVQMTQALAGSQVAWKEDALKSVLASAFEEKGWTQEKVALVLILEQCDLDIEWKQHLAPTFKYTPLLDSHNLVTLGRVLKETTGDEEDGVSASTTGSWKPQLHFVWNIILERYFPNSEPSTSEIDAPFQDFFRVVVDESLFSNTASPQRRFWGFQVFERAFPILPESQMPLIFTPNFMRCWVNNLSSPDRYLHKAAQQIAKRVQEVIKGNPKVGFTLLSQLVGKHGRTDFDKVTKTKTVESIMGNLNEEGARDFVDYLKDIITGTSQDNLDAARLDERRLWALEQIQALCRNGNVPKKDAWIAPLLDFMVVHGFFIIRNVNKKSSISAVHTVPRPPLSEVTAAACRAKFFACIVELTIAAVPRRSSEDTTVPRQQGCDASGKLWIRRVVDTIAVLEKDKKHVEVLTDADDEIREIRKEAFKNLALLANATKDQQEVAKAFEILISFFILQTYDEVSDSIENIEEINTAVQTYLGKSHEEVAAVDILLDVLVGLLDKGSSDLRNLANLVFGMVSSELTKSSLEHLAAQLEQSAAEAAADGHSDEEAEDDEGSSDEAEDNESESDEDDAQVDDEEMGDVDPEFRKRVAEALQVSGMGGDGEEDGKSEADSEDDEVWDDEQMMKVDEQLAKVFKERATASSKNDKKQNLTESIHFKNRVLDFYDTYAKRQSTNPLILQVVLTLLKLVREGGVSEAEVANKAAGILRGKFNKPKDIPSTADISTATTILNDIHAMAQKAHSAEFSNLCSLASLFVARVVDASTSGSKSSPVVDAYRSTLKDFVTRKASLVHPPFILDFIKRFPFQGFALSPDLISFVAPGVAVNSFRQVQVYSALQTLAQHLPVISKTVPASDVATFVNDASTRVFTTLEAASTADSDSKESLNAQRLKEVVKFALQLARNSKIVGVQWDVKRVEAVGSQLKSGDRTKEMKGVHNMWGQLEGILGNKKAEKSKSKLEHSEGEEMDVDSERKVAETSNGKAKKAKRSSDAAAEDDKPKKRKAEEGAEKKKKSKSKASSS</sequence>
<evidence type="ECO:0000313" key="5">
    <source>
        <dbReference type="EMBL" id="ODN97372.1"/>
    </source>
</evidence>
<evidence type="ECO:0000313" key="6">
    <source>
        <dbReference type="Proteomes" id="UP000094819"/>
    </source>
</evidence>
<feature type="compositionally biased region" description="Basic and acidic residues" evidence="4">
    <location>
        <begin position="1205"/>
        <end position="1219"/>
    </location>
</feature>
<protein>
    <submittedName>
        <fullName evidence="5">DNA polymerase phi subunit</fullName>
    </submittedName>
</protein>
<proteinExistence type="inferred from homology"/>
<name>A0A1E3J955_9TREE</name>
<dbReference type="EMBL" id="AWGH01000010">
    <property type="protein sequence ID" value="ODN97372.1"/>
    <property type="molecule type" value="Genomic_DNA"/>
</dbReference>
<dbReference type="PANTHER" id="PTHR13213">
    <property type="entry name" value="MYB-BINDING PROTEIN 1A FAMILY MEMBER"/>
    <property type="match status" value="1"/>
</dbReference>
<feature type="region of interest" description="Disordered" evidence="4">
    <location>
        <begin position="1157"/>
        <end position="1231"/>
    </location>
</feature>
<dbReference type="RefSeq" id="XP_019031974.1">
    <property type="nucleotide sequence ID" value="XM_019176061.1"/>
</dbReference>
<feature type="compositionally biased region" description="Basic and acidic residues" evidence="4">
    <location>
        <begin position="1160"/>
        <end position="1186"/>
    </location>
</feature>
<accession>A0A1E3J955</accession>
<feature type="region of interest" description="Disordered" evidence="4">
    <location>
        <begin position="35"/>
        <end position="83"/>
    </location>
</feature>
<dbReference type="SUPFAM" id="SSF48371">
    <property type="entry name" value="ARM repeat"/>
    <property type="match status" value="1"/>
</dbReference>
<feature type="compositionally biased region" description="Acidic residues" evidence="4">
    <location>
        <begin position="48"/>
        <end position="81"/>
    </location>
</feature>
<organism evidence="5 6">
    <name type="scientific">Cryptococcus wingfieldii CBS 7118</name>
    <dbReference type="NCBI Taxonomy" id="1295528"/>
    <lineage>
        <taxon>Eukaryota</taxon>
        <taxon>Fungi</taxon>
        <taxon>Dikarya</taxon>
        <taxon>Basidiomycota</taxon>
        <taxon>Agaricomycotina</taxon>
        <taxon>Tremellomycetes</taxon>
        <taxon>Tremellales</taxon>
        <taxon>Cryptococcaceae</taxon>
        <taxon>Cryptococcus</taxon>
    </lineage>
</organism>
<dbReference type="PANTHER" id="PTHR13213:SF2">
    <property type="entry name" value="MYB-BINDING PROTEIN 1A"/>
    <property type="match status" value="1"/>
</dbReference>
<evidence type="ECO:0000256" key="1">
    <source>
        <dbReference type="ARBA" id="ARBA00004123"/>
    </source>
</evidence>
<feature type="compositionally biased region" description="Basic residues" evidence="4">
    <location>
        <begin position="1220"/>
        <end position="1231"/>
    </location>
</feature>
<dbReference type="OrthoDB" id="342531at2759"/>
<feature type="compositionally biased region" description="Acidic residues" evidence="4">
    <location>
        <begin position="760"/>
        <end position="795"/>
    </location>
</feature>
<dbReference type="Proteomes" id="UP000094819">
    <property type="component" value="Unassembled WGS sequence"/>
</dbReference>
<reference evidence="5 6" key="1">
    <citation type="submission" date="2016-06" db="EMBL/GenBank/DDBJ databases">
        <title>Evolution of pathogenesis and genome organization in the Tremellales.</title>
        <authorList>
            <person name="Cuomo C."/>
            <person name="Litvintseva A."/>
            <person name="Heitman J."/>
            <person name="Chen Y."/>
            <person name="Sun S."/>
            <person name="Springer D."/>
            <person name="Dromer F."/>
            <person name="Young S."/>
            <person name="Zeng Q."/>
            <person name="Chapman S."/>
            <person name="Gujja S."/>
            <person name="Saif S."/>
            <person name="Birren B."/>
        </authorList>
    </citation>
    <scope>NUCLEOTIDE SEQUENCE [LARGE SCALE GENOMIC DNA]</scope>
    <source>
        <strain evidence="5 6">CBS 7118</strain>
    </source>
</reference>